<keyword evidence="9" id="KW-0969">Cilium</keyword>
<evidence type="ECO:0000313" key="10">
    <source>
        <dbReference type="Proteomes" id="UP000291822"/>
    </source>
</evidence>
<gene>
    <name evidence="9" type="ORF">EZM97_23900</name>
</gene>
<dbReference type="Gene3D" id="2.60.40.4070">
    <property type="match status" value="1"/>
</dbReference>
<evidence type="ECO:0000256" key="4">
    <source>
        <dbReference type="ARBA" id="ARBA00024746"/>
    </source>
</evidence>
<reference evidence="9 10" key="1">
    <citation type="submission" date="2019-02" db="EMBL/GenBank/DDBJ databases">
        <title>Dyella amyloliquefaciens sp. nov., isolated from forest soil.</title>
        <authorList>
            <person name="Gao Z.-H."/>
            <person name="Qiu L.-H."/>
        </authorList>
    </citation>
    <scope>NUCLEOTIDE SEQUENCE [LARGE SCALE GENOMIC DNA]</scope>
    <source>
        <strain evidence="9 10">KACC 12747</strain>
    </source>
</reference>
<keyword evidence="10" id="KW-1185">Reference proteome</keyword>
<dbReference type="AlphaFoldDB" id="A0A4R0YJZ7"/>
<evidence type="ECO:0000256" key="3">
    <source>
        <dbReference type="ARBA" id="ARBA00022795"/>
    </source>
</evidence>
<feature type="compositionally biased region" description="Low complexity" evidence="6">
    <location>
        <begin position="7"/>
        <end position="19"/>
    </location>
</feature>
<dbReference type="InterPro" id="IPR005648">
    <property type="entry name" value="FlgD"/>
</dbReference>
<dbReference type="Gene3D" id="2.30.30.910">
    <property type="match status" value="1"/>
</dbReference>
<sequence length="217" mass="22375">MADIAINGSTYSNSTSDSSGTKKGDSLTQADFLSLLIQQMRSQDPTQPMDSSQMVSQLAQISQVDATQKLQTSFDTLSTALQGNQLMQASGLVGRDVTVPSSAGKLVNGSMDGAINVTTDNQIATVQIVDAAGNTVRTINLGTPDVGLANFHWDGLDDAGQPVADGTYGIKAQVGTTAVQPYITGKVSSVGMAGDQGAYLQVDGFGGVLLGQVARIN</sequence>
<keyword evidence="9" id="KW-0966">Cell projection</keyword>
<dbReference type="InterPro" id="IPR025963">
    <property type="entry name" value="FLgD_Tudor"/>
</dbReference>
<dbReference type="Pfam" id="PF13861">
    <property type="entry name" value="FLgD_tudor"/>
    <property type="match status" value="1"/>
</dbReference>
<feature type="region of interest" description="Disordered" evidence="6">
    <location>
        <begin position="1"/>
        <end position="25"/>
    </location>
</feature>
<comment type="caution">
    <text evidence="9">The sequence shown here is derived from an EMBL/GenBank/DDBJ whole genome shotgun (WGS) entry which is preliminary data.</text>
</comment>
<feature type="domain" description="FlgD/Vpr Ig-like" evidence="7">
    <location>
        <begin position="108"/>
        <end position="174"/>
    </location>
</feature>
<dbReference type="EMBL" id="SJTG01000004">
    <property type="protein sequence ID" value="TCI07728.1"/>
    <property type="molecule type" value="Genomic_DNA"/>
</dbReference>
<evidence type="ECO:0000259" key="7">
    <source>
        <dbReference type="Pfam" id="PF13860"/>
    </source>
</evidence>
<accession>A0A4R0YJZ7</accession>
<dbReference type="GO" id="GO:0044781">
    <property type="term" value="P:bacterial-type flagellum organization"/>
    <property type="evidence" value="ECO:0007669"/>
    <property type="project" value="UniProtKB-UniRule"/>
</dbReference>
<keyword evidence="9" id="KW-0282">Flagellum</keyword>
<protein>
    <recommendedName>
        <fullName evidence="2 5">Basal-body rod modification protein FlgD</fullName>
    </recommendedName>
</protein>
<dbReference type="InterPro" id="IPR025965">
    <property type="entry name" value="FlgD/Vpr_Ig-like"/>
</dbReference>
<organism evidence="9 10">
    <name type="scientific">Dyella soli</name>
    <dbReference type="NCBI Taxonomy" id="522319"/>
    <lineage>
        <taxon>Bacteria</taxon>
        <taxon>Pseudomonadati</taxon>
        <taxon>Pseudomonadota</taxon>
        <taxon>Gammaproteobacteria</taxon>
        <taxon>Lysobacterales</taxon>
        <taxon>Rhodanobacteraceae</taxon>
        <taxon>Dyella</taxon>
    </lineage>
</organism>
<evidence type="ECO:0000256" key="6">
    <source>
        <dbReference type="SAM" id="MobiDB-lite"/>
    </source>
</evidence>
<dbReference type="RefSeq" id="WP_131152330.1">
    <property type="nucleotide sequence ID" value="NZ_SJTG01000004.1"/>
</dbReference>
<evidence type="ECO:0000313" key="9">
    <source>
        <dbReference type="EMBL" id="TCI07728.1"/>
    </source>
</evidence>
<evidence type="ECO:0000256" key="1">
    <source>
        <dbReference type="ARBA" id="ARBA00010577"/>
    </source>
</evidence>
<dbReference type="Pfam" id="PF03963">
    <property type="entry name" value="FlgD"/>
    <property type="match status" value="1"/>
</dbReference>
<evidence type="ECO:0000256" key="5">
    <source>
        <dbReference type="RuleBase" id="RU362076"/>
    </source>
</evidence>
<dbReference type="Proteomes" id="UP000291822">
    <property type="component" value="Unassembled WGS sequence"/>
</dbReference>
<evidence type="ECO:0000259" key="8">
    <source>
        <dbReference type="Pfam" id="PF13861"/>
    </source>
</evidence>
<dbReference type="Pfam" id="PF13860">
    <property type="entry name" value="FlgD_ig"/>
    <property type="match status" value="1"/>
</dbReference>
<keyword evidence="3 5" id="KW-1005">Bacterial flagellum biogenesis</keyword>
<proteinExistence type="inferred from homology"/>
<comment type="similarity">
    <text evidence="1 5">Belongs to the FlgD family.</text>
</comment>
<comment type="function">
    <text evidence="4 5">Required for flagellar hook formation. May act as a scaffolding protein.</text>
</comment>
<feature type="domain" description="FlgD Tudor-like" evidence="8">
    <location>
        <begin position="84"/>
        <end position="213"/>
    </location>
</feature>
<name>A0A4R0YJZ7_9GAMM</name>
<evidence type="ECO:0000256" key="2">
    <source>
        <dbReference type="ARBA" id="ARBA00016013"/>
    </source>
</evidence>